<proteinExistence type="predicted"/>
<evidence type="ECO:0000256" key="1">
    <source>
        <dbReference type="SAM" id="MobiDB-lite"/>
    </source>
</evidence>
<reference evidence="2 3" key="1">
    <citation type="submission" date="2018-01" db="EMBL/GenBank/DDBJ databases">
        <authorList>
            <person name="Clerissi C."/>
        </authorList>
    </citation>
    <scope>NUCLEOTIDE SEQUENCE [LARGE SCALE GENOMIC DNA]</scope>
    <source>
        <strain evidence="2">Cupriavidus taiwanensis STM 6082</strain>
    </source>
</reference>
<evidence type="ECO:0000313" key="3">
    <source>
        <dbReference type="Proteomes" id="UP000256710"/>
    </source>
</evidence>
<name>A0ABY1VE03_9BURK</name>
<feature type="region of interest" description="Disordered" evidence="1">
    <location>
        <begin position="33"/>
        <end position="69"/>
    </location>
</feature>
<keyword evidence="3" id="KW-1185">Reference proteome</keyword>
<dbReference type="EMBL" id="OFTC01000044">
    <property type="protein sequence ID" value="SOZ39851.1"/>
    <property type="molecule type" value="Genomic_DNA"/>
</dbReference>
<accession>A0ABY1VE03</accession>
<protein>
    <submittedName>
        <fullName evidence="2">Uncharacterized protein</fullName>
    </submittedName>
</protein>
<feature type="compositionally biased region" description="Basic and acidic residues" evidence="1">
    <location>
        <begin position="52"/>
        <end position="69"/>
    </location>
</feature>
<comment type="caution">
    <text evidence="2">The sequence shown here is derived from an EMBL/GenBank/DDBJ whole genome shotgun (WGS) entry which is preliminary data.</text>
</comment>
<evidence type="ECO:0000313" key="2">
    <source>
        <dbReference type="EMBL" id="SOZ39851.1"/>
    </source>
</evidence>
<dbReference type="Proteomes" id="UP000256710">
    <property type="component" value="Unassembled WGS sequence"/>
</dbReference>
<sequence length="82" mass="9015">MRHVDDRTAVLPAGQQAGAVQFLQVERQRGCRDLHPFGDAAGGQAGRARLHQQPEHGQADRMGERGKRDKGVIGFHVSTIFE</sequence>
<organism evidence="2 3">
    <name type="scientific">Cupriavidus neocaledonicus</name>
    <dbReference type="NCBI Taxonomy" id="1040979"/>
    <lineage>
        <taxon>Bacteria</taxon>
        <taxon>Pseudomonadati</taxon>
        <taxon>Pseudomonadota</taxon>
        <taxon>Betaproteobacteria</taxon>
        <taxon>Burkholderiales</taxon>
        <taxon>Burkholderiaceae</taxon>
        <taxon>Cupriavidus</taxon>
    </lineage>
</organism>
<gene>
    <name evidence="2" type="ORF">CBM2605_B50023</name>
</gene>